<dbReference type="Proteomes" id="UP001152320">
    <property type="component" value="Chromosome 11"/>
</dbReference>
<feature type="domain" description="Fibrinogen C-terminal" evidence="4">
    <location>
        <begin position="301"/>
        <end position="527"/>
    </location>
</feature>
<evidence type="ECO:0000256" key="3">
    <source>
        <dbReference type="SAM" id="SignalP"/>
    </source>
</evidence>
<evidence type="ECO:0000256" key="1">
    <source>
        <dbReference type="ARBA" id="ARBA00022536"/>
    </source>
</evidence>
<dbReference type="Pfam" id="PF12947">
    <property type="entry name" value="EGF_3"/>
    <property type="match status" value="1"/>
</dbReference>
<dbReference type="InterPro" id="IPR020837">
    <property type="entry name" value="Fibrinogen_CS"/>
</dbReference>
<dbReference type="Pfam" id="PF00147">
    <property type="entry name" value="Fibrinogen_C"/>
    <property type="match status" value="2"/>
</dbReference>
<dbReference type="Gene3D" id="2.10.25.10">
    <property type="entry name" value="Laminin"/>
    <property type="match status" value="1"/>
</dbReference>
<keyword evidence="6" id="KW-1185">Reference proteome</keyword>
<organism evidence="5 6">
    <name type="scientific">Holothuria leucospilota</name>
    <name type="common">Black long sea cucumber</name>
    <name type="synonym">Mertensiothuria leucospilota</name>
    <dbReference type="NCBI Taxonomy" id="206669"/>
    <lineage>
        <taxon>Eukaryota</taxon>
        <taxon>Metazoa</taxon>
        <taxon>Echinodermata</taxon>
        <taxon>Eleutherozoa</taxon>
        <taxon>Echinozoa</taxon>
        <taxon>Holothuroidea</taxon>
        <taxon>Aspidochirotacea</taxon>
        <taxon>Aspidochirotida</taxon>
        <taxon>Holothuriidae</taxon>
        <taxon>Holothuria</taxon>
    </lineage>
</organism>
<dbReference type="GO" id="GO:0005615">
    <property type="term" value="C:extracellular space"/>
    <property type="evidence" value="ECO:0007669"/>
    <property type="project" value="TreeGrafter"/>
</dbReference>
<dbReference type="PROSITE" id="PS00514">
    <property type="entry name" value="FIBRINOGEN_C_1"/>
    <property type="match status" value="1"/>
</dbReference>
<comment type="caution">
    <text evidence="5">The sequence shown here is derived from an EMBL/GenBank/DDBJ whole genome shotgun (WGS) entry which is preliminary data.</text>
</comment>
<keyword evidence="1" id="KW-0245">EGF-like domain</keyword>
<evidence type="ECO:0000256" key="2">
    <source>
        <dbReference type="ARBA" id="ARBA00023157"/>
    </source>
</evidence>
<proteinExistence type="predicted"/>
<dbReference type="NCBIfam" id="NF040941">
    <property type="entry name" value="GGGWT_bact"/>
    <property type="match status" value="1"/>
</dbReference>
<dbReference type="InterPro" id="IPR002181">
    <property type="entry name" value="Fibrinogen_a/b/g_C_dom"/>
</dbReference>
<dbReference type="PANTHER" id="PTHR19143:SF444">
    <property type="entry name" value="PROTEIN SCABROUS"/>
    <property type="match status" value="1"/>
</dbReference>
<feature type="signal peptide" evidence="3">
    <location>
        <begin position="1"/>
        <end position="23"/>
    </location>
</feature>
<name>A0A9Q1H560_HOLLE</name>
<feature type="chain" id="PRO_5040390711" evidence="3">
    <location>
        <begin position="24"/>
        <end position="527"/>
    </location>
</feature>
<dbReference type="PANTHER" id="PTHR19143">
    <property type="entry name" value="FIBRINOGEN/TENASCIN/ANGIOPOEITIN"/>
    <property type="match status" value="1"/>
</dbReference>
<dbReference type="OrthoDB" id="7250310at2759"/>
<sequence>MGHPSWYITQILVLCWTAGIFRAQQLSNEHGNSHVTAPMYFFYQRPEYPRDCQEVQVQCQSNNSSGVYVIKPDGYPEPFEVYCDNANPQAWTVIQRRVDGFIDFNRDWESYKLGFGFLWHEYWIGNEKLAYLTSQMEYELRIDMTISNGSTFYVSYNLFRISDEFSGYKLTSGQYFGNADTFITWCSNNVGYGNCSCQRSCEDPSSCLDTCDDSVQCICPENYYVKQAVCVPQEECGCFVSGVGIIPEGGFYVSAGCTRRAVCNNGHLTWDGTYRCDSDAACEEKENIRQCYCNPGYVGDGQSCTMATDCFDIYNAGMNVNGVYLVKPTSWPGSAFEVYCNMSDGGGWTVFQHREDGTVDFYRNWNAYKAGFGSADHEYWLGNDKIYYLTNQKRYTIRVDLVNRYGLPYYAKYDYFRISSESDLYRLTEVGAYSGNADDGSHSNPAGYALSYHRGKPFSTYDRDNDDYYSYNCASYWHGAWWYHSCYYSHLNGNYNEQSVDDNSVSWHYLPGSIRYIKYTEMKVRPL</sequence>
<protein>
    <submittedName>
        <fullName evidence="5">Fibrinogen-like protein A</fullName>
    </submittedName>
</protein>
<reference evidence="5" key="1">
    <citation type="submission" date="2021-10" db="EMBL/GenBank/DDBJ databases">
        <title>Tropical sea cucumber genome reveals ecological adaptation and Cuvierian tubules defense mechanism.</title>
        <authorList>
            <person name="Chen T."/>
        </authorList>
    </citation>
    <scope>NUCLEOTIDE SEQUENCE</scope>
    <source>
        <strain evidence="5">Nanhai2018</strain>
        <tissue evidence="5">Muscle</tissue>
    </source>
</reference>
<evidence type="ECO:0000259" key="4">
    <source>
        <dbReference type="PROSITE" id="PS51406"/>
    </source>
</evidence>
<feature type="domain" description="Fibrinogen C-terminal" evidence="4">
    <location>
        <begin position="43"/>
        <end position="179"/>
    </location>
</feature>
<keyword evidence="2" id="KW-1015">Disulfide bond</keyword>
<dbReference type="InterPro" id="IPR036056">
    <property type="entry name" value="Fibrinogen-like_C"/>
</dbReference>
<dbReference type="SMART" id="SM00186">
    <property type="entry name" value="FBG"/>
    <property type="match status" value="2"/>
</dbReference>
<evidence type="ECO:0000313" key="6">
    <source>
        <dbReference type="Proteomes" id="UP001152320"/>
    </source>
</evidence>
<dbReference type="SUPFAM" id="SSF56496">
    <property type="entry name" value="Fibrinogen C-terminal domain-like"/>
    <property type="match status" value="2"/>
</dbReference>
<dbReference type="AlphaFoldDB" id="A0A9Q1H560"/>
<dbReference type="InterPro" id="IPR050373">
    <property type="entry name" value="Fibrinogen_C-term_domain"/>
</dbReference>
<dbReference type="Gene3D" id="3.90.215.10">
    <property type="entry name" value="Gamma Fibrinogen, chain A, domain 1"/>
    <property type="match status" value="2"/>
</dbReference>
<gene>
    <name evidence="5" type="ORF">HOLleu_22934</name>
</gene>
<dbReference type="EMBL" id="JAIZAY010000011">
    <property type="protein sequence ID" value="KAJ8032865.1"/>
    <property type="molecule type" value="Genomic_DNA"/>
</dbReference>
<dbReference type="InterPro" id="IPR024731">
    <property type="entry name" value="NELL2-like_EGF"/>
</dbReference>
<dbReference type="PROSITE" id="PS51406">
    <property type="entry name" value="FIBRINOGEN_C_2"/>
    <property type="match status" value="2"/>
</dbReference>
<evidence type="ECO:0000313" key="5">
    <source>
        <dbReference type="EMBL" id="KAJ8032865.1"/>
    </source>
</evidence>
<keyword evidence="3" id="KW-0732">Signal</keyword>
<dbReference type="InterPro" id="IPR014716">
    <property type="entry name" value="Fibrinogen_a/b/g_C_1"/>
</dbReference>
<dbReference type="CDD" id="cd00087">
    <property type="entry name" value="FReD"/>
    <property type="match status" value="1"/>
</dbReference>
<dbReference type="CDD" id="cd19941">
    <property type="entry name" value="TIL"/>
    <property type="match status" value="1"/>
</dbReference>
<accession>A0A9Q1H560</accession>